<dbReference type="SMART" id="SM00342">
    <property type="entry name" value="HTH_ARAC"/>
    <property type="match status" value="1"/>
</dbReference>
<keyword evidence="4 9" id="KW-1133">Transmembrane helix</keyword>
<evidence type="ECO:0000256" key="3">
    <source>
        <dbReference type="ARBA" id="ARBA00022692"/>
    </source>
</evidence>
<dbReference type="InterPro" id="IPR033479">
    <property type="entry name" value="dCache_1"/>
</dbReference>
<sequence>MRTHSYFRKLILLTLAVGAFPVLILGWYSYNYSSQTVLEKVNESNAQILRQTQLRVEQTLKTIDYSASQLLNTPLVTAAIGKRLTAADSEMITDVYDSLIGIQTFELGIKDVLLYSLEKDWIISNSGIDEHSQPGMKGLLKEFAAMPQGSRWVSMDLTGQYNTDQEPLTAASKQTIMIVKKWPINSLHPQGMMAVMLSAKEANRFIDLEDSNGQIMIVDENSRIIAHSDDSWVGRDVSQENFIRSIADSKEPTGLLQSAIGDEDMSVSYRKSAYNGWIYIAVLPIHEMTKQAQSIAWTSLWVSILALGISVLIAVLGTRSVYSPVRRIYRVLADHRATREGKDEFGVIADGIQSLLSNQSKLQFQLEGQQEHMTELLVRKMLTGEEKTATLQERLHYYGHTYDWEKKRVLLFQIDDLEKSRFEEKDRDLLLYAMSNIVSELVPGEERLVPIIYRDAVVLIIGKQSGTDDAFKERLFRIAESIQDAVKRYMSIEASVGISRGFEEWAGAEQGYEECAAALKYRLQLGREAVLFIEDVQPDISNEPTYPKEAAARVLDAIQSLDRERAGEALAGFMESVSSQGGHPNDYQLALVRLFVELIRLLQDAGVSIYSLTRNERSLFDELIQLQTVRDIESWFNGQLVEPGIALLEQRREKQFRTISEEVKQLIAEEFDTDLTLEKCAARINYHPQYISRVFRQETGINYVDYLAQYRLDVAKRWLRETDMTVTEIAEKLKYNNPANFIRYFRKMEGMTPGQFRGKA</sequence>
<evidence type="ECO:0000256" key="8">
    <source>
        <dbReference type="ARBA" id="ARBA00023163"/>
    </source>
</evidence>
<evidence type="ECO:0000313" key="12">
    <source>
        <dbReference type="EMBL" id="MFD1222898.1"/>
    </source>
</evidence>
<evidence type="ECO:0000256" key="4">
    <source>
        <dbReference type="ARBA" id="ARBA00022989"/>
    </source>
</evidence>
<keyword evidence="3 9" id="KW-0812">Transmembrane</keyword>
<dbReference type="Gene3D" id="3.30.450.20">
    <property type="entry name" value="PAS domain"/>
    <property type="match status" value="1"/>
</dbReference>
<dbReference type="Gene3D" id="1.10.10.60">
    <property type="entry name" value="Homeodomain-like"/>
    <property type="match status" value="2"/>
</dbReference>
<dbReference type="CDD" id="cd12912">
    <property type="entry name" value="PDC2_MCP_like"/>
    <property type="match status" value="1"/>
</dbReference>
<evidence type="ECO:0000256" key="7">
    <source>
        <dbReference type="ARBA" id="ARBA00023136"/>
    </source>
</evidence>
<keyword evidence="13" id="KW-1185">Reference proteome</keyword>
<evidence type="ECO:0000259" key="10">
    <source>
        <dbReference type="PROSITE" id="PS01124"/>
    </source>
</evidence>
<protein>
    <submittedName>
        <fullName evidence="12">AraC family transcriptional regulator</fullName>
    </submittedName>
</protein>
<dbReference type="Pfam" id="PF12833">
    <property type="entry name" value="HTH_18"/>
    <property type="match status" value="1"/>
</dbReference>
<dbReference type="Pfam" id="PF17853">
    <property type="entry name" value="GGDEF_2"/>
    <property type="match status" value="1"/>
</dbReference>
<evidence type="ECO:0000259" key="11">
    <source>
        <dbReference type="PROSITE" id="PS50887"/>
    </source>
</evidence>
<dbReference type="PANTHER" id="PTHR43280">
    <property type="entry name" value="ARAC-FAMILY TRANSCRIPTIONAL REGULATOR"/>
    <property type="match status" value="1"/>
</dbReference>
<dbReference type="InterPro" id="IPR000160">
    <property type="entry name" value="GGDEF_dom"/>
</dbReference>
<dbReference type="InterPro" id="IPR009057">
    <property type="entry name" value="Homeodomain-like_sf"/>
</dbReference>
<feature type="transmembrane region" description="Helical" evidence="9">
    <location>
        <begin position="295"/>
        <end position="317"/>
    </location>
</feature>
<comment type="caution">
    <text evidence="12">The sequence shown here is derived from an EMBL/GenBank/DDBJ whole genome shotgun (WGS) entry which is preliminary data.</text>
</comment>
<dbReference type="PROSITE" id="PS01124">
    <property type="entry name" value="HTH_ARAC_FAMILY_2"/>
    <property type="match status" value="1"/>
</dbReference>
<reference evidence="13" key="1">
    <citation type="journal article" date="2019" name="Int. J. Syst. Evol. Microbiol.">
        <title>The Global Catalogue of Microorganisms (GCM) 10K type strain sequencing project: providing services to taxonomists for standard genome sequencing and annotation.</title>
        <authorList>
            <consortium name="The Broad Institute Genomics Platform"/>
            <consortium name="The Broad Institute Genome Sequencing Center for Infectious Disease"/>
            <person name="Wu L."/>
            <person name="Ma J."/>
        </authorList>
    </citation>
    <scope>NUCLEOTIDE SEQUENCE [LARGE SCALE GENOMIC DNA]</scope>
    <source>
        <strain evidence="13">CCUG 53270</strain>
    </source>
</reference>
<gene>
    <name evidence="12" type="ORF">ACFQ4B_22535</name>
</gene>
<dbReference type="InterPro" id="IPR018060">
    <property type="entry name" value="HTH_AraC"/>
</dbReference>
<comment type="subcellular location">
    <subcellularLocation>
        <location evidence="1">Cell membrane</location>
        <topology evidence="1">Multi-pass membrane protein</topology>
    </subcellularLocation>
</comment>
<name>A0ABW3UQ78_9BACL</name>
<evidence type="ECO:0000256" key="9">
    <source>
        <dbReference type="SAM" id="Phobius"/>
    </source>
</evidence>
<keyword evidence="5" id="KW-0805">Transcription regulation</keyword>
<dbReference type="SUPFAM" id="SSF46689">
    <property type="entry name" value="Homeodomain-like"/>
    <property type="match status" value="2"/>
</dbReference>
<feature type="domain" description="HTH araC/xylS-type" evidence="10">
    <location>
        <begin position="661"/>
        <end position="759"/>
    </location>
</feature>
<keyword evidence="6" id="KW-0238">DNA-binding</keyword>
<dbReference type="RefSeq" id="WP_345588784.1">
    <property type="nucleotide sequence ID" value="NZ_BAABJG010000015.1"/>
</dbReference>
<proteinExistence type="predicted"/>
<feature type="transmembrane region" description="Helical" evidence="9">
    <location>
        <begin position="12"/>
        <end position="30"/>
    </location>
</feature>
<dbReference type="PROSITE" id="PS50887">
    <property type="entry name" value="GGDEF"/>
    <property type="match status" value="1"/>
</dbReference>
<dbReference type="Proteomes" id="UP001597180">
    <property type="component" value="Unassembled WGS sequence"/>
</dbReference>
<keyword evidence="8" id="KW-0804">Transcription</keyword>
<organism evidence="12 13">
    <name type="scientific">Paenibacillus vulneris</name>
    <dbReference type="NCBI Taxonomy" id="1133364"/>
    <lineage>
        <taxon>Bacteria</taxon>
        <taxon>Bacillati</taxon>
        <taxon>Bacillota</taxon>
        <taxon>Bacilli</taxon>
        <taxon>Bacillales</taxon>
        <taxon>Paenibacillaceae</taxon>
        <taxon>Paenibacillus</taxon>
    </lineage>
</organism>
<dbReference type="EMBL" id="JBHTLU010000031">
    <property type="protein sequence ID" value="MFD1222898.1"/>
    <property type="molecule type" value="Genomic_DNA"/>
</dbReference>
<feature type="domain" description="GGDEF" evidence="11">
    <location>
        <begin position="405"/>
        <end position="535"/>
    </location>
</feature>
<keyword evidence="2" id="KW-1003">Cell membrane</keyword>
<keyword evidence="7 9" id="KW-0472">Membrane</keyword>
<evidence type="ECO:0000256" key="5">
    <source>
        <dbReference type="ARBA" id="ARBA00023015"/>
    </source>
</evidence>
<accession>A0ABW3UQ78</accession>
<evidence type="ECO:0000256" key="1">
    <source>
        <dbReference type="ARBA" id="ARBA00004651"/>
    </source>
</evidence>
<dbReference type="PANTHER" id="PTHR43280:SF10">
    <property type="entry name" value="REGULATORY PROTEIN POCR"/>
    <property type="match status" value="1"/>
</dbReference>
<dbReference type="Pfam" id="PF02743">
    <property type="entry name" value="dCache_1"/>
    <property type="match status" value="1"/>
</dbReference>
<evidence type="ECO:0000256" key="6">
    <source>
        <dbReference type="ARBA" id="ARBA00023125"/>
    </source>
</evidence>
<dbReference type="InterPro" id="IPR041522">
    <property type="entry name" value="CdaR_GGDEF"/>
</dbReference>
<evidence type="ECO:0000313" key="13">
    <source>
        <dbReference type="Proteomes" id="UP001597180"/>
    </source>
</evidence>
<evidence type="ECO:0000256" key="2">
    <source>
        <dbReference type="ARBA" id="ARBA00022475"/>
    </source>
</evidence>